<accession>A0A4U8UMX8</accession>
<dbReference type="AlphaFoldDB" id="A0A4U8UMX8"/>
<protein>
    <submittedName>
        <fullName evidence="1">Uncharacterized protein</fullName>
    </submittedName>
</protein>
<gene>
    <name evidence="1" type="ORF">L596_001928</name>
</gene>
<dbReference type="Proteomes" id="UP000298663">
    <property type="component" value="Unassembled WGS sequence"/>
</dbReference>
<sequence length="90" mass="10731">MSQARRYLMISWPPILICGFEPQNKKRNDQTKQCRTDSWNSDQTKKQILKHLFTKYVCKLLHRYVPFLTFLALKVKHREIIGIAYGFKTA</sequence>
<comment type="caution">
    <text evidence="1">The sequence shown here is derived from an EMBL/GenBank/DDBJ whole genome shotgun (WGS) entry which is preliminary data.</text>
</comment>
<dbReference type="EMBL" id="AZBU02000001">
    <property type="protein sequence ID" value="TMS34302.1"/>
    <property type="molecule type" value="Genomic_DNA"/>
</dbReference>
<proteinExistence type="predicted"/>
<reference evidence="1 2" key="1">
    <citation type="journal article" date="2015" name="Genome Biol.">
        <title>Comparative genomics of Steinernema reveals deeply conserved gene regulatory networks.</title>
        <authorList>
            <person name="Dillman A.R."/>
            <person name="Macchietto M."/>
            <person name="Porter C.F."/>
            <person name="Rogers A."/>
            <person name="Williams B."/>
            <person name="Antoshechkin I."/>
            <person name="Lee M.M."/>
            <person name="Goodwin Z."/>
            <person name="Lu X."/>
            <person name="Lewis E.E."/>
            <person name="Goodrich-Blair H."/>
            <person name="Stock S.P."/>
            <person name="Adams B.J."/>
            <person name="Sternberg P.W."/>
            <person name="Mortazavi A."/>
        </authorList>
    </citation>
    <scope>NUCLEOTIDE SEQUENCE [LARGE SCALE GENOMIC DNA]</scope>
    <source>
        <strain evidence="1 2">ALL</strain>
    </source>
</reference>
<reference evidence="1 2" key="2">
    <citation type="journal article" date="2019" name="G3 (Bethesda)">
        <title>Hybrid Assembly of the Genome of the Entomopathogenic Nematode Steinernema carpocapsae Identifies the X-Chromosome.</title>
        <authorList>
            <person name="Serra L."/>
            <person name="Macchietto M."/>
            <person name="Macias-Munoz A."/>
            <person name="McGill C.J."/>
            <person name="Rodriguez I.M."/>
            <person name="Rodriguez B."/>
            <person name="Murad R."/>
            <person name="Mortazavi A."/>
        </authorList>
    </citation>
    <scope>NUCLEOTIDE SEQUENCE [LARGE SCALE GENOMIC DNA]</scope>
    <source>
        <strain evidence="1 2">ALL</strain>
    </source>
</reference>
<name>A0A4U8UMX8_STECR</name>
<evidence type="ECO:0000313" key="1">
    <source>
        <dbReference type="EMBL" id="TMS34302.1"/>
    </source>
</evidence>
<organism evidence="1 2">
    <name type="scientific">Steinernema carpocapsae</name>
    <name type="common">Entomopathogenic nematode</name>
    <dbReference type="NCBI Taxonomy" id="34508"/>
    <lineage>
        <taxon>Eukaryota</taxon>
        <taxon>Metazoa</taxon>
        <taxon>Ecdysozoa</taxon>
        <taxon>Nematoda</taxon>
        <taxon>Chromadorea</taxon>
        <taxon>Rhabditida</taxon>
        <taxon>Tylenchina</taxon>
        <taxon>Panagrolaimomorpha</taxon>
        <taxon>Strongyloidoidea</taxon>
        <taxon>Steinernematidae</taxon>
        <taxon>Steinernema</taxon>
    </lineage>
</organism>
<keyword evidence="2" id="KW-1185">Reference proteome</keyword>
<evidence type="ECO:0000313" key="2">
    <source>
        <dbReference type="Proteomes" id="UP000298663"/>
    </source>
</evidence>